<evidence type="ECO:0000259" key="1">
    <source>
        <dbReference type="Pfam" id="PF13439"/>
    </source>
</evidence>
<keyword evidence="3" id="KW-1185">Reference proteome</keyword>
<proteinExistence type="predicted"/>
<dbReference type="Pfam" id="PF13439">
    <property type="entry name" value="Glyco_transf_4"/>
    <property type="match status" value="1"/>
</dbReference>
<gene>
    <name evidence="2" type="primary">pimB_1</name>
    <name evidence="2" type="ORF">A6302_02242</name>
</gene>
<keyword evidence="2" id="KW-0808">Transferase</keyword>
<keyword evidence="2" id="KW-0328">Glycosyltransferase</keyword>
<dbReference type="GO" id="GO:0016757">
    <property type="term" value="F:glycosyltransferase activity"/>
    <property type="evidence" value="ECO:0007669"/>
    <property type="project" value="UniProtKB-KW"/>
</dbReference>
<dbReference type="EMBL" id="MCRJ01000050">
    <property type="protein sequence ID" value="ODN70439.1"/>
    <property type="molecule type" value="Genomic_DNA"/>
</dbReference>
<dbReference type="PANTHER" id="PTHR45947:SF14">
    <property type="entry name" value="SLL1723 PROTEIN"/>
    <property type="match status" value="1"/>
</dbReference>
<dbReference type="Proteomes" id="UP000094622">
    <property type="component" value="Unassembled WGS sequence"/>
</dbReference>
<feature type="domain" description="Glycosyltransferase subfamily 4-like N-terminal" evidence="1">
    <location>
        <begin position="52"/>
        <end position="233"/>
    </location>
</feature>
<dbReference type="PATRIC" id="fig|1439726.3.peg.2364"/>
<protein>
    <submittedName>
        <fullName evidence="2">GDP-mannose-dependent alpha-(1-6)-phosphatidylinositol monomannoside mannosyltransferase</fullName>
        <ecNumber evidence="2">2.4.1.57</ecNumber>
    </submittedName>
</protein>
<dbReference type="CDD" id="cd03801">
    <property type="entry name" value="GT4_PimA-like"/>
    <property type="match status" value="1"/>
</dbReference>
<dbReference type="Gene3D" id="3.40.50.2000">
    <property type="entry name" value="Glycogen Phosphorylase B"/>
    <property type="match status" value="2"/>
</dbReference>
<dbReference type="EC" id="2.4.1.57" evidence="2"/>
<evidence type="ECO:0000313" key="3">
    <source>
        <dbReference type="Proteomes" id="UP000094622"/>
    </source>
</evidence>
<dbReference type="InterPro" id="IPR050194">
    <property type="entry name" value="Glycosyltransferase_grp1"/>
</dbReference>
<reference evidence="2 3" key="1">
    <citation type="submission" date="2016-07" db="EMBL/GenBank/DDBJ databases">
        <title>Draft Genome Sequence of Methylobrevis pamukkalensis PK2.</title>
        <authorList>
            <person name="Vasilenko O.V."/>
            <person name="Doronina N.V."/>
            <person name="Shmareva M.N."/>
            <person name="Tarlachkov S.V."/>
            <person name="Mustakhimov I."/>
            <person name="Trotsenko Y.A."/>
        </authorList>
    </citation>
    <scope>NUCLEOTIDE SEQUENCE [LARGE SCALE GENOMIC DNA]</scope>
    <source>
        <strain evidence="2 3">PK2</strain>
    </source>
</reference>
<evidence type="ECO:0000313" key="2">
    <source>
        <dbReference type="EMBL" id="ODN70439.1"/>
    </source>
</evidence>
<name>A0A1E3H276_9HYPH</name>
<dbReference type="Pfam" id="PF13692">
    <property type="entry name" value="Glyco_trans_1_4"/>
    <property type="match status" value="1"/>
</dbReference>
<organism evidence="2 3">
    <name type="scientific">Methylobrevis pamukkalensis</name>
    <dbReference type="NCBI Taxonomy" id="1439726"/>
    <lineage>
        <taxon>Bacteria</taxon>
        <taxon>Pseudomonadati</taxon>
        <taxon>Pseudomonadota</taxon>
        <taxon>Alphaproteobacteria</taxon>
        <taxon>Hyphomicrobiales</taxon>
        <taxon>Pleomorphomonadaceae</taxon>
        <taxon>Methylobrevis</taxon>
    </lineage>
</organism>
<dbReference type="AlphaFoldDB" id="A0A1E3H276"/>
<dbReference type="InterPro" id="IPR028098">
    <property type="entry name" value="Glyco_trans_4-like_N"/>
</dbReference>
<sequence>MWPRRHARFDRFVLRMESEECGHARRRLIENGTDRHVKTVAYVLNEFPVLSETFIGNEIRAMAKRGHRIVPIVLHRPRTAGQPDDRLLANEAVYLDAVPGHLVAAGALTGLPFGRRRLLAAAGFLRAQTSLDRRQLFGDAMKIAAIAARHRCSHVHAHFADAATSAAIVAARWMGRKVSFVCHGREIYTSPQDLALKLESADFVVSVSADLTRDLINVTPLPLIATIPYATDPTYFHTRYDVEDNGRLLFIGGHLNVHKGLDDLICALELLAPRRLMLDVVGDGPYRPYLEQLSDIKAPGMVRFLGSRPMEWIKQHGPDYLGLVGPFKVAADGSRDTGPIVVKEAMAMGLPVVASRFMGLKETVTDETGFMYEPGDIEQLAAAIRRLVDLPTAQRRAMGEAGRQRVIAHFTLDAQAEALSDLIETM</sequence>
<dbReference type="SUPFAM" id="SSF53756">
    <property type="entry name" value="UDP-Glycosyltransferase/glycogen phosphorylase"/>
    <property type="match status" value="1"/>
</dbReference>
<dbReference type="PANTHER" id="PTHR45947">
    <property type="entry name" value="SULFOQUINOVOSYL TRANSFERASE SQD2"/>
    <property type="match status" value="1"/>
</dbReference>
<comment type="caution">
    <text evidence="2">The sequence shown here is derived from an EMBL/GenBank/DDBJ whole genome shotgun (WGS) entry which is preliminary data.</text>
</comment>
<accession>A0A1E3H276</accession>